<dbReference type="InterPro" id="IPR018089">
    <property type="entry name" value="OMPdecase_AS"/>
</dbReference>
<dbReference type="AlphaFoldDB" id="A6DH37"/>
<evidence type="ECO:0000256" key="11">
    <source>
        <dbReference type="PIRSR" id="PIRSR614732-2"/>
    </source>
</evidence>
<dbReference type="GO" id="GO:0006207">
    <property type="term" value="P:'de novo' pyrimidine nucleobase biosynthetic process"/>
    <property type="evidence" value="ECO:0007669"/>
    <property type="project" value="InterPro"/>
</dbReference>
<evidence type="ECO:0000256" key="4">
    <source>
        <dbReference type="ARBA" id="ARBA00022793"/>
    </source>
</evidence>
<dbReference type="EMBL" id="ABCK01000003">
    <property type="protein sequence ID" value="EDM28920.1"/>
    <property type="molecule type" value="Genomic_DNA"/>
</dbReference>
<evidence type="ECO:0000256" key="2">
    <source>
        <dbReference type="ARBA" id="ARBA00004861"/>
    </source>
</evidence>
<comment type="similarity">
    <text evidence="8 9">Belongs to the OMP decarboxylase family. Type 1 subfamily.</text>
</comment>
<dbReference type="GO" id="GO:0004590">
    <property type="term" value="F:orotidine-5'-phosphate decarboxylase activity"/>
    <property type="evidence" value="ECO:0007669"/>
    <property type="project" value="UniProtKB-UniRule"/>
</dbReference>
<dbReference type="NCBIfam" id="NF001273">
    <property type="entry name" value="PRK00230.1"/>
    <property type="match status" value="1"/>
</dbReference>
<evidence type="ECO:0000256" key="12">
    <source>
        <dbReference type="RuleBase" id="RU000512"/>
    </source>
</evidence>
<dbReference type="STRING" id="313628.LNTAR_13927"/>
<dbReference type="PANTHER" id="PTHR32119:SF2">
    <property type="entry name" value="OROTIDINE 5'-PHOSPHATE DECARBOXYLASE"/>
    <property type="match status" value="1"/>
</dbReference>
<keyword evidence="5 9" id="KW-0665">Pyrimidine biosynthesis</keyword>
<reference evidence="14 15" key="1">
    <citation type="journal article" date="2010" name="J. Bacteriol.">
        <title>Genome sequence of Lentisphaera araneosa HTCC2155T, the type species of the order Lentisphaerales in the phylum Lentisphaerae.</title>
        <authorList>
            <person name="Thrash J.C."/>
            <person name="Cho J.C."/>
            <person name="Vergin K.L."/>
            <person name="Morris R.M."/>
            <person name="Giovannoni S.J."/>
        </authorList>
    </citation>
    <scope>NUCLEOTIDE SEQUENCE [LARGE SCALE GENOMIC DNA]</scope>
    <source>
        <strain evidence="14 15">HTCC2155</strain>
    </source>
</reference>
<name>A6DH37_9BACT</name>
<dbReference type="InterPro" id="IPR001754">
    <property type="entry name" value="OMPdeCOase_dom"/>
</dbReference>
<dbReference type="InterPro" id="IPR013785">
    <property type="entry name" value="Aldolase_TIM"/>
</dbReference>
<evidence type="ECO:0000313" key="14">
    <source>
        <dbReference type="EMBL" id="EDM28920.1"/>
    </source>
</evidence>
<feature type="binding site" evidence="9">
    <location>
        <begin position="58"/>
        <end position="67"/>
    </location>
    <ligand>
        <name>substrate</name>
    </ligand>
</feature>
<feature type="active site" description="For OMPdecase activity" evidence="10">
    <location>
        <position position="60"/>
    </location>
</feature>
<keyword evidence="6 9" id="KW-0456">Lyase</keyword>
<feature type="binding site" evidence="9 11">
    <location>
        <position position="178"/>
    </location>
    <ligand>
        <name>substrate</name>
    </ligand>
</feature>
<dbReference type="UniPathway" id="UPA00070">
    <property type="reaction ID" value="UER00120"/>
</dbReference>
<feature type="binding site" evidence="9 11">
    <location>
        <position position="208"/>
    </location>
    <ligand>
        <name>substrate</name>
    </ligand>
</feature>
<protein>
    <recommendedName>
        <fullName evidence="9">Orotidine 5'-phosphate decarboxylase</fullName>
        <ecNumber evidence="9">4.1.1.23</ecNumber>
    </recommendedName>
    <alternativeName>
        <fullName evidence="9">OMP decarboxylase</fullName>
        <shortName evidence="9">OMPDCase</shortName>
        <shortName evidence="9">OMPdecase</shortName>
    </alternativeName>
</protein>
<dbReference type="GO" id="GO:0005829">
    <property type="term" value="C:cytosol"/>
    <property type="evidence" value="ECO:0007669"/>
    <property type="project" value="TreeGrafter"/>
</dbReference>
<feature type="binding site" evidence="9 11">
    <location>
        <position position="207"/>
    </location>
    <ligand>
        <name>substrate</name>
    </ligand>
</feature>
<feature type="active site" description="For OMPdecase activity" evidence="10">
    <location>
        <position position="63"/>
    </location>
</feature>
<dbReference type="HAMAP" id="MF_01200_B">
    <property type="entry name" value="OMPdecase_type1_B"/>
    <property type="match status" value="1"/>
</dbReference>
<evidence type="ECO:0000259" key="13">
    <source>
        <dbReference type="SMART" id="SM00934"/>
    </source>
</evidence>
<evidence type="ECO:0000256" key="5">
    <source>
        <dbReference type="ARBA" id="ARBA00022975"/>
    </source>
</evidence>
<feature type="binding site" evidence="9 11">
    <location>
        <position position="187"/>
    </location>
    <ligand>
        <name>substrate</name>
    </ligand>
</feature>
<feature type="binding site" evidence="9 11">
    <location>
        <position position="117"/>
    </location>
    <ligand>
        <name>substrate</name>
    </ligand>
</feature>
<dbReference type="PANTHER" id="PTHR32119">
    <property type="entry name" value="OROTIDINE 5'-PHOSPHATE DECARBOXYLASE"/>
    <property type="match status" value="1"/>
</dbReference>
<dbReference type="PROSITE" id="PS00156">
    <property type="entry name" value="OMPDECASE"/>
    <property type="match status" value="1"/>
</dbReference>
<feature type="active site" description="Proton donor" evidence="9">
    <location>
        <position position="60"/>
    </location>
</feature>
<dbReference type="InterPro" id="IPR014732">
    <property type="entry name" value="OMPdecase"/>
</dbReference>
<dbReference type="OrthoDB" id="9806203at2"/>
<evidence type="ECO:0000256" key="3">
    <source>
        <dbReference type="ARBA" id="ARBA00011738"/>
    </source>
</evidence>
<dbReference type="Gene3D" id="3.20.20.70">
    <property type="entry name" value="Aldolase class I"/>
    <property type="match status" value="1"/>
</dbReference>
<feature type="domain" description="Orotidine 5'-phosphate decarboxylase" evidence="13">
    <location>
        <begin position="3"/>
        <end position="223"/>
    </location>
</feature>
<evidence type="ECO:0000256" key="6">
    <source>
        <dbReference type="ARBA" id="ARBA00023239"/>
    </source>
</evidence>
<accession>A6DH37</accession>
<sequence>MTKLIVALDVDSLAEAEKAVDKLGGKVEWFKVGKQLFTAEGPAIVEMLKKKGFKVFLDLKFHDIPNTVAQAVKSALSIGADMVNFHATGGSEMIRTAVEKNRPNYPNAELIAVTVLTSSGQSVLDELQVAGTPEDAVLRFAGLAKNAGADGVVCSALEIEALKKAYGSEFKVVVPGIRPKGSSVDDQKRIMTPKQASDLGADYIVVGRPIMKAADPVAAAEAVLAELSI</sequence>
<keyword evidence="15" id="KW-1185">Reference proteome</keyword>
<dbReference type="GO" id="GO:0044205">
    <property type="term" value="P:'de novo' UMP biosynthetic process"/>
    <property type="evidence" value="ECO:0007669"/>
    <property type="project" value="UniProtKB-UniRule"/>
</dbReference>
<dbReference type="Proteomes" id="UP000004947">
    <property type="component" value="Unassembled WGS sequence"/>
</dbReference>
<proteinExistence type="inferred from homology"/>
<dbReference type="SMART" id="SM00934">
    <property type="entry name" value="OMPdecase"/>
    <property type="match status" value="1"/>
</dbReference>
<dbReference type="InterPro" id="IPR047596">
    <property type="entry name" value="OMPdecase_bac"/>
</dbReference>
<dbReference type="InterPro" id="IPR011060">
    <property type="entry name" value="RibuloseP-bd_barrel"/>
</dbReference>
<comment type="catalytic activity">
    <reaction evidence="7 9 12">
        <text>orotidine 5'-phosphate + H(+) = UMP + CO2</text>
        <dbReference type="Rhea" id="RHEA:11596"/>
        <dbReference type="ChEBI" id="CHEBI:15378"/>
        <dbReference type="ChEBI" id="CHEBI:16526"/>
        <dbReference type="ChEBI" id="CHEBI:57538"/>
        <dbReference type="ChEBI" id="CHEBI:57865"/>
        <dbReference type="EC" id="4.1.1.23"/>
    </reaction>
</comment>
<feature type="binding site" evidence="9 11">
    <location>
        <position position="31"/>
    </location>
    <ligand>
        <name>substrate</name>
    </ligand>
</feature>
<comment type="pathway">
    <text evidence="2 9 12">Pyrimidine metabolism; UMP biosynthesis via de novo pathway; UMP from orotate: step 2/2.</text>
</comment>
<evidence type="ECO:0000256" key="10">
    <source>
        <dbReference type="PIRSR" id="PIRSR614732-1"/>
    </source>
</evidence>
<dbReference type="FunFam" id="3.20.20.70:FF:000015">
    <property type="entry name" value="Orotidine 5'-phosphate decarboxylase"/>
    <property type="match status" value="1"/>
</dbReference>
<feature type="binding site" evidence="9 11">
    <location>
        <position position="9"/>
    </location>
    <ligand>
        <name>substrate</name>
    </ligand>
</feature>
<dbReference type="Pfam" id="PF00215">
    <property type="entry name" value="OMPdecase"/>
    <property type="match status" value="1"/>
</dbReference>
<dbReference type="SUPFAM" id="SSF51366">
    <property type="entry name" value="Ribulose-phoshate binding barrel"/>
    <property type="match status" value="1"/>
</dbReference>
<evidence type="ECO:0000256" key="7">
    <source>
        <dbReference type="ARBA" id="ARBA00049157"/>
    </source>
</evidence>
<feature type="active site" description="For OMPdecase activity" evidence="10">
    <location>
        <position position="58"/>
    </location>
</feature>
<evidence type="ECO:0000256" key="1">
    <source>
        <dbReference type="ARBA" id="ARBA00002356"/>
    </source>
</evidence>
<dbReference type="CDD" id="cd04725">
    <property type="entry name" value="OMP_decarboxylase_like"/>
    <property type="match status" value="1"/>
</dbReference>
<dbReference type="eggNOG" id="COG0284">
    <property type="taxonomic scope" value="Bacteria"/>
</dbReference>
<gene>
    <name evidence="9" type="primary">pyrF</name>
    <name evidence="14" type="ORF">LNTAR_13927</name>
</gene>
<dbReference type="EC" id="4.1.1.23" evidence="9"/>
<keyword evidence="4 9" id="KW-0210">Decarboxylase</keyword>
<organism evidence="14 15">
    <name type="scientific">Lentisphaera araneosa HTCC2155</name>
    <dbReference type="NCBI Taxonomy" id="313628"/>
    <lineage>
        <taxon>Bacteria</taxon>
        <taxon>Pseudomonadati</taxon>
        <taxon>Lentisphaerota</taxon>
        <taxon>Lentisphaeria</taxon>
        <taxon>Lentisphaerales</taxon>
        <taxon>Lentisphaeraceae</taxon>
        <taxon>Lentisphaera</taxon>
    </lineage>
</organism>
<comment type="caution">
    <text evidence="14">The sequence shown here is derived from an EMBL/GenBank/DDBJ whole genome shotgun (WGS) entry which is preliminary data.</text>
</comment>
<comment type="function">
    <text evidence="1 9">Catalyzes the decarboxylation of orotidine 5'-monophosphate (OMP) to uridine 5'-monophosphate (UMP).</text>
</comment>
<evidence type="ECO:0000256" key="8">
    <source>
        <dbReference type="ARBA" id="ARBA00061012"/>
    </source>
</evidence>
<evidence type="ECO:0000256" key="9">
    <source>
        <dbReference type="HAMAP-Rule" id="MF_01200"/>
    </source>
</evidence>
<dbReference type="NCBIfam" id="TIGR01740">
    <property type="entry name" value="pyrF"/>
    <property type="match status" value="1"/>
</dbReference>
<dbReference type="RefSeq" id="WP_007277222.1">
    <property type="nucleotide sequence ID" value="NZ_ABCK01000003.1"/>
</dbReference>
<comment type="subunit">
    <text evidence="3 9">Homodimer.</text>
</comment>
<evidence type="ECO:0000313" key="15">
    <source>
        <dbReference type="Proteomes" id="UP000004947"/>
    </source>
</evidence>